<dbReference type="KEGG" id="kqi:F1D05_10215"/>
<reference evidence="1 2" key="2">
    <citation type="journal article" date="2020" name="Microbiol. Resour. Announc.">
        <title>Antarctic desert soil bacteria exhibit high novel natural product potential, evaluated through long-read genome sequencing and comparative genomics.</title>
        <authorList>
            <person name="Benaud N."/>
            <person name="Edwards R.J."/>
            <person name="Amos T.G."/>
            <person name="D'Agostino P.M."/>
            <person name="Gutierrez-Chavez C."/>
            <person name="Montgomery K."/>
            <person name="Nicetic I."/>
            <person name="Ferrari B.C."/>
        </authorList>
    </citation>
    <scope>NUCLEOTIDE SEQUENCE [LARGE SCALE GENOMIC DNA]</scope>
    <source>
        <strain evidence="1 2">SPB151</strain>
    </source>
</reference>
<evidence type="ECO:0000313" key="1">
    <source>
        <dbReference type="EMBL" id="QNE18201.1"/>
    </source>
</evidence>
<evidence type="ECO:0000313" key="2">
    <source>
        <dbReference type="Proteomes" id="UP000515563"/>
    </source>
</evidence>
<keyword evidence="2" id="KW-1185">Reference proteome</keyword>
<dbReference type="RefSeq" id="WP_185447161.1">
    <property type="nucleotide sequence ID" value="NZ_CP043661.1"/>
</dbReference>
<gene>
    <name evidence="1" type="ORF">F1D05_10215</name>
</gene>
<accession>A0A7G6WW36</accession>
<dbReference type="AlphaFoldDB" id="A0A7G6WW36"/>
<protein>
    <submittedName>
        <fullName evidence="1">Uncharacterized protein</fullName>
    </submittedName>
</protein>
<sequence>MKLRRFLLIRYVDVSKVSGTGVVAQGVLFSDGAVAVRWPSATPCTMTWDRLDDLLAVHGHGGSTVVHWIDETDPVVPEFQLAGTGAGR</sequence>
<dbReference type="EMBL" id="CP043661">
    <property type="protein sequence ID" value="QNE18201.1"/>
    <property type="molecule type" value="Genomic_DNA"/>
</dbReference>
<proteinExistence type="predicted"/>
<dbReference type="Proteomes" id="UP000515563">
    <property type="component" value="Chromosome"/>
</dbReference>
<organism evidence="1 2">
    <name type="scientific">Kribbella qitaiheensis</name>
    <dbReference type="NCBI Taxonomy" id="1544730"/>
    <lineage>
        <taxon>Bacteria</taxon>
        <taxon>Bacillati</taxon>
        <taxon>Actinomycetota</taxon>
        <taxon>Actinomycetes</taxon>
        <taxon>Propionibacteriales</taxon>
        <taxon>Kribbellaceae</taxon>
        <taxon>Kribbella</taxon>
    </lineage>
</organism>
<reference evidence="2" key="1">
    <citation type="submission" date="2019-09" db="EMBL/GenBank/DDBJ databases">
        <title>Antimicrobial potential of Antarctic Bacteria.</title>
        <authorList>
            <person name="Benaud N."/>
            <person name="Edwards R.J."/>
            <person name="Ferrari B.C."/>
        </authorList>
    </citation>
    <scope>NUCLEOTIDE SEQUENCE [LARGE SCALE GENOMIC DNA]</scope>
    <source>
        <strain evidence="2">SPB151</strain>
    </source>
</reference>
<name>A0A7G6WW36_9ACTN</name>